<proteinExistence type="inferred from homology"/>
<dbReference type="CDD" id="cd00165">
    <property type="entry name" value="S4"/>
    <property type="match status" value="1"/>
</dbReference>
<dbReference type="InterPro" id="IPR050343">
    <property type="entry name" value="RsuA_PseudoU_synthase"/>
</dbReference>
<dbReference type="InterPro" id="IPR018496">
    <property type="entry name" value="PsdUridine_synth_RsuA/RluB_CS"/>
</dbReference>
<dbReference type="STRING" id="378794.GCA_001570625_00717"/>
<dbReference type="EMBL" id="DNZF01000033">
    <property type="protein sequence ID" value="HBK52588.1"/>
    <property type="molecule type" value="Genomic_DNA"/>
</dbReference>
<reference evidence="7 8" key="1">
    <citation type="journal article" date="2018" name="Nat. Biotechnol.">
        <title>A standardized bacterial taxonomy based on genome phylogeny substantially revises the tree of life.</title>
        <authorList>
            <person name="Parks D.H."/>
            <person name="Chuvochina M."/>
            <person name="Waite D.W."/>
            <person name="Rinke C."/>
            <person name="Skarshewski A."/>
            <person name="Chaumeil P.A."/>
            <person name="Hugenholtz P."/>
        </authorList>
    </citation>
    <scope>NUCLEOTIDE SEQUENCE [LARGE SCALE GENOMIC DNA]</scope>
    <source>
        <strain evidence="7">UBA10948</strain>
    </source>
</reference>
<evidence type="ECO:0000259" key="6">
    <source>
        <dbReference type="SMART" id="SM00363"/>
    </source>
</evidence>
<dbReference type="SMART" id="SM00363">
    <property type="entry name" value="S4"/>
    <property type="match status" value="1"/>
</dbReference>
<dbReference type="SUPFAM" id="SSF55120">
    <property type="entry name" value="Pseudouridine synthase"/>
    <property type="match status" value="1"/>
</dbReference>
<dbReference type="Proteomes" id="UP000263273">
    <property type="component" value="Unassembled WGS sequence"/>
</dbReference>
<dbReference type="Pfam" id="PF01479">
    <property type="entry name" value="S4"/>
    <property type="match status" value="1"/>
</dbReference>
<dbReference type="Gene3D" id="3.30.70.580">
    <property type="entry name" value="Pseudouridine synthase I, catalytic domain, N-terminal subdomain"/>
    <property type="match status" value="1"/>
</dbReference>
<name>A0A354YT85_9FIRM</name>
<dbReference type="SUPFAM" id="SSF55174">
    <property type="entry name" value="Alpha-L RNA-binding motif"/>
    <property type="match status" value="1"/>
</dbReference>
<dbReference type="Pfam" id="PF00849">
    <property type="entry name" value="PseudoU_synth_2"/>
    <property type="match status" value="1"/>
</dbReference>
<keyword evidence="2 4" id="KW-0694">RNA-binding</keyword>
<dbReference type="FunFam" id="3.10.290.10:FF:000003">
    <property type="entry name" value="Pseudouridine synthase"/>
    <property type="match status" value="1"/>
</dbReference>
<keyword evidence="3 5" id="KW-0413">Isomerase</keyword>
<dbReference type="InterPro" id="IPR036986">
    <property type="entry name" value="S4_RNA-bd_sf"/>
</dbReference>
<protein>
    <recommendedName>
        <fullName evidence="5">Pseudouridine synthase</fullName>
        <ecNumber evidence="5">5.4.99.-</ecNumber>
    </recommendedName>
</protein>
<dbReference type="PANTHER" id="PTHR47683">
    <property type="entry name" value="PSEUDOURIDINE SYNTHASE FAMILY PROTEIN-RELATED"/>
    <property type="match status" value="1"/>
</dbReference>
<evidence type="ECO:0000256" key="5">
    <source>
        <dbReference type="RuleBase" id="RU003887"/>
    </source>
</evidence>
<dbReference type="Gene3D" id="3.10.290.10">
    <property type="entry name" value="RNA-binding S4 domain"/>
    <property type="match status" value="1"/>
</dbReference>
<dbReference type="FunFam" id="3.30.70.1560:FF:000001">
    <property type="entry name" value="Pseudouridine synthase"/>
    <property type="match status" value="1"/>
</dbReference>
<evidence type="ECO:0000256" key="3">
    <source>
        <dbReference type="ARBA" id="ARBA00023235"/>
    </source>
</evidence>
<dbReference type="EC" id="5.4.99.-" evidence="5"/>
<dbReference type="InterPro" id="IPR020094">
    <property type="entry name" value="TruA/RsuA/RluB/E/F_N"/>
</dbReference>
<dbReference type="AlphaFoldDB" id="A0A354YT85"/>
<dbReference type="InterPro" id="IPR000748">
    <property type="entry name" value="PsdUridine_synth_RsuA/RluB/E/F"/>
</dbReference>
<evidence type="ECO:0000313" key="7">
    <source>
        <dbReference type="EMBL" id="HBK52588.1"/>
    </source>
</evidence>
<dbReference type="InterPro" id="IPR020103">
    <property type="entry name" value="PsdUridine_synth_cat_dom_sf"/>
</dbReference>
<dbReference type="PROSITE" id="PS01149">
    <property type="entry name" value="PSI_RSU"/>
    <property type="match status" value="1"/>
</dbReference>
<dbReference type="GO" id="GO:0005829">
    <property type="term" value="C:cytosol"/>
    <property type="evidence" value="ECO:0007669"/>
    <property type="project" value="UniProtKB-ARBA"/>
</dbReference>
<dbReference type="GO" id="GO:0003723">
    <property type="term" value="F:RNA binding"/>
    <property type="evidence" value="ECO:0007669"/>
    <property type="project" value="UniProtKB-KW"/>
</dbReference>
<evidence type="ECO:0000313" key="8">
    <source>
        <dbReference type="Proteomes" id="UP000263273"/>
    </source>
</evidence>
<feature type="domain" description="RNA-binding S4" evidence="6">
    <location>
        <begin position="10"/>
        <end position="68"/>
    </location>
</feature>
<evidence type="ECO:0000256" key="1">
    <source>
        <dbReference type="ARBA" id="ARBA00008348"/>
    </source>
</evidence>
<dbReference type="NCBIfam" id="TIGR00093">
    <property type="entry name" value="pseudouridine synthase"/>
    <property type="match status" value="1"/>
</dbReference>
<evidence type="ECO:0000256" key="4">
    <source>
        <dbReference type="PROSITE-ProRule" id="PRU00182"/>
    </source>
</evidence>
<comment type="similarity">
    <text evidence="1 5">Belongs to the pseudouridine synthase RsuA family.</text>
</comment>
<dbReference type="InterPro" id="IPR002942">
    <property type="entry name" value="S4_RNA-bd"/>
</dbReference>
<gene>
    <name evidence="7" type="ORF">DDZ44_01435</name>
</gene>
<dbReference type="PROSITE" id="PS50889">
    <property type="entry name" value="S4"/>
    <property type="match status" value="1"/>
</dbReference>
<comment type="caution">
    <text evidence="7">The sequence shown here is derived from an EMBL/GenBank/DDBJ whole genome shotgun (WGS) entry which is preliminary data.</text>
</comment>
<dbReference type="CDD" id="cd02870">
    <property type="entry name" value="PseudoU_synth_RsuA_like"/>
    <property type="match status" value="1"/>
</dbReference>
<dbReference type="PANTHER" id="PTHR47683:SF2">
    <property type="entry name" value="RNA-BINDING S4 DOMAIN-CONTAINING PROTEIN"/>
    <property type="match status" value="1"/>
</dbReference>
<sequence length="248" mass="27841">MIFPKEKNRLRLAKYLAESGISSRRQAEKLITQGKVKVNGKTISEPAFTVKPGDRVEFAGKIIEQTDKIYLLLHKPAGYISSLADPQGRPRVIDLLSAVNTRVFPVGRLDYDTEGLLLLSNDGEFSNLMTHPRYLIPKKYEAWVQGLVKPDTIRQLEQGVALEDGITAPARVRLLSSKKGQSLLELEIHEGKKRQIKRMCLAVGHRVIKLKRTALAFLTLEGVPQGQFRFLTASEVERLIMLARQSGK</sequence>
<dbReference type="Gene3D" id="3.30.70.1560">
    <property type="entry name" value="Alpha-L RNA-binding motif"/>
    <property type="match status" value="1"/>
</dbReference>
<dbReference type="InterPro" id="IPR006145">
    <property type="entry name" value="PsdUridine_synth_RsuA/RluA"/>
</dbReference>
<evidence type="ECO:0000256" key="2">
    <source>
        <dbReference type="ARBA" id="ARBA00022884"/>
    </source>
</evidence>
<dbReference type="GO" id="GO:0120159">
    <property type="term" value="F:rRNA pseudouridine synthase activity"/>
    <property type="evidence" value="ECO:0007669"/>
    <property type="project" value="UniProtKB-ARBA"/>
</dbReference>
<dbReference type="InterPro" id="IPR042092">
    <property type="entry name" value="PsdUridine_s_RsuA/RluB/E/F_cat"/>
</dbReference>
<accession>A0A354YT85</accession>
<organism evidence="7 8">
    <name type="scientific">Syntrophomonas wolfei</name>
    <dbReference type="NCBI Taxonomy" id="863"/>
    <lineage>
        <taxon>Bacteria</taxon>
        <taxon>Bacillati</taxon>
        <taxon>Bacillota</taxon>
        <taxon>Clostridia</taxon>
        <taxon>Eubacteriales</taxon>
        <taxon>Syntrophomonadaceae</taxon>
        <taxon>Syntrophomonas</taxon>
    </lineage>
</organism>
<dbReference type="GO" id="GO:0000455">
    <property type="term" value="P:enzyme-directed rRNA pseudouridine synthesis"/>
    <property type="evidence" value="ECO:0007669"/>
    <property type="project" value="UniProtKB-ARBA"/>
</dbReference>